<comment type="caution">
    <text evidence="2">The sequence shown here is derived from an EMBL/GenBank/DDBJ whole genome shotgun (WGS) entry which is preliminary data.</text>
</comment>
<name>A0A8E0IPH9_LACPA</name>
<protein>
    <submittedName>
        <fullName evidence="2">Uncharacterized protein</fullName>
    </submittedName>
</protein>
<gene>
    <name evidence="2" type="ORF">Lpp71_13972</name>
</gene>
<evidence type="ECO:0000313" key="2">
    <source>
        <dbReference type="EMBL" id="EPC71019.1"/>
    </source>
</evidence>
<evidence type="ECO:0000256" key="1">
    <source>
        <dbReference type="SAM" id="MobiDB-lite"/>
    </source>
</evidence>
<dbReference type="EMBL" id="ANKD01000699">
    <property type="protein sequence ID" value="EPC71019.1"/>
    <property type="molecule type" value="Genomic_DNA"/>
</dbReference>
<sequence length="23" mass="2645">MAQRPEEITNLLQDALHTQHEVA</sequence>
<dbReference type="Proteomes" id="UP000014252">
    <property type="component" value="Unassembled WGS sequence"/>
</dbReference>
<dbReference type="AlphaFoldDB" id="A0A8E0IPH9"/>
<reference evidence="2 3" key="1">
    <citation type="journal article" date="2013" name="PLoS ONE">
        <title>Lactobacillus paracasei comparative genomics: towards species pan-genome definition and exploitation of diversity.</title>
        <authorList>
            <person name="Smokvina T."/>
            <person name="Wels M."/>
            <person name="Polka J."/>
            <person name="Chervaux C."/>
            <person name="Brisse S."/>
            <person name="Boekhorst J."/>
            <person name="van Hylckama Vlieg J.E."/>
            <person name="Siezen R.J."/>
        </authorList>
    </citation>
    <scope>NUCLEOTIDE SEQUENCE [LARGE SCALE GENOMIC DNA]</scope>
    <source>
        <strain evidence="2 3">Lpp71</strain>
    </source>
</reference>
<evidence type="ECO:0000313" key="3">
    <source>
        <dbReference type="Proteomes" id="UP000014252"/>
    </source>
</evidence>
<accession>A0A8E0IPH9</accession>
<proteinExistence type="predicted"/>
<feature type="region of interest" description="Disordered" evidence="1">
    <location>
        <begin position="1"/>
        <end position="23"/>
    </location>
</feature>
<organism evidence="2 3">
    <name type="scientific">Lacticaseibacillus paracasei subsp. paracasei Lpp71</name>
    <dbReference type="NCBI Taxonomy" id="1256207"/>
    <lineage>
        <taxon>Bacteria</taxon>
        <taxon>Bacillati</taxon>
        <taxon>Bacillota</taxon>
        <taxon>Bacilli</taxon>
        <taxon>Lactobacillales</taxon>
        <taxon>Lactobacillaceae</taxon>
        <taxon>Lacticaseibacillus</taxon>
    </lineage>
</organism>
<feature type="non-terminal residue" evidence="2">
    <location>
        <position position="23"/>
    </location>
</feature>